<protein>
    <submittedName>
        <fullName evidence="1">Uncharacterized protein</fullName>
    </submittedName>
</protein>
<proteinExistence type="predicted"/>
<dbReference type="AlphaFoldDB" id="A0A382SRB2"/>
<name>A0A382SRB2_9ZZZZ</name>
<gene>
    <name evidence="1" type="ORF">METZ01_LOCUS364572</name>
</gene>
<sequence>MKTLLISLDGVRQKQNHLEINEVLVIG</sequence>
<organism evidence="1">
    <name type="scientific">marine metagenome</name>
    <dbReference type="NCBI Taxonomy" id="408172"/>
    <lineage>
        <taxon>unclassified sequences</taxon>
        <taxon>metagenomes</taxon>
        <taxon>ecological metagenomes</taxon>
    </lineage>
</organism>
<accession>A0A382SRB2</accession>
<reference evidence="1" key="1">
    <citation type="submission" date="2018-05" db="EMBL/GenBank/DDBJ databases">
        <authorList>
            <person name="Lanie J.A."/>
            <person name="Ng W.-L."/>
            <person name="Kazmierczak K.M."/>
            <person name="Andrzejewski T.M."/>
            <person name="Davidsen T.M."/>
            <person name="Wayne K.J."/>
            <person name="Tettelin H."/>
            <person name="Glass J.I."/>
            <person name="Rusch D."/>
            <person name="Podicherti R."/>
            <person name="Tsui H.-C.T."/>
            <person name="Winkler M.E."/>
        </authorList>
    </citation>
    <scope>NUCLEOTIDE SEQUENCE</scope>
</reference>
<dbReference type="EMBL" id="UINC01130575">
    <property type="protein sequence ID" value="SVD11718.1"/>
    <property type="molecule type" value="Genomic_DNA"/>
</dbReference>
<evidence type="ECO:0000313" key="1">
    <source>
        <dbReference type="EMBL" id="SVD11718.1"/>
    </source>
</evidence>